<gene>
    <name evidence="8" type="ORF">LIZ65_14235</name>
</gene>
<dbReference type="InterPro" id="IPR001362">
    <property type="entry name" value="Glyco_hydro_32"/>
</dbReference>
<evidence type="ECO:0000256" key="1">
    <source>
        <dbReference type="ARBA" id="ARBA00009902"/>
    </source>
</evidence>
<dbReference type="Gene3D" id="2.115.10.20">
    <property type="entry name" value="Glycosyl hydrolase domain, family 43"/>
    <property type="match status" value="1"/>
</dbReference>
<dbReference type="PANTHER" id="PTHR43101">
    <property type="entry name" value="BETA-FRUCTOSIDASE"/>
    <property type="match status" value="1"/>
</dbReference>
<evidence type="ECO:0000259" key="7">
    <source>
        <dbReference type="Pfam" id="PF08244"/>
    </source>
</evidence>
<sequence length="453" mass="52554">MIKDSLHLKAPGNWMNDPNGFIYYQGKYHLFYQHFPYAPAWGTMHWGHAVSEDLVHWQHQDIALFPSKDYDRNGIFSGSAVERDGRMLLYYTAVRYLEEDAENIHRCPEGRFESSQAMISSADGYIFDNWMDKRQIIPVVRDRRYADATHTRDPKVWKYGNQYYMVLGSTLDGQQGRVLFYRSEDGNDWEYVSQYSDKSFGEILECPDIFRVGDRYVFIGSPMGIMNDGLEYSAHSICTEAEFTEEVCELKLAGQHQFVDCGLDLYAPQTCLDKEGRRVMVAWMRMPYAAEADDRAMWRGMMCLPRIVELKESHVYFCVHPEVESYFCKRVEDREELDFRTPFRLKTKVQAGETIDIGGYRIWVEDDCIRTDRSKVFVRTDYGADTKDVDNYRMISSTPALHGKYELDIFVEPNLIEIFVNGGQYVLSNIVYGLGSRLDGHIEEIYIGASGDV</sequence>
<dbReference type="CDD" id="cd08996">
    <property type="entry name" value="GH32_FFase"/>
    <property type="match status" value="1"/>
</dbReference>
<comment type="similarity">
    <text evidence="1 5">Belongs to the glycosyl hydrolase 32 family.</text>
</comment>
<keyword evidence="4 5" id="KW-0326">Glycosidase</keyword>
<dbReference type="Pfam" id="PF08244">
    <property type="entry name" value="Glyco_hydro_32C"/>
    <property type="match status" value="1"/>
</dbReference>
<dbReference type="Proteomes" id="UP001299546">
    <property type="component" value="Unassembled WGS sequence"/>
</dbReference>
<dbReference type="InterPro" id="IPR013189">
    <property type="entry name" value="Glyco_hydro_32_C"/>
</dbReference>
<dbReference type="Pfam" id="PF00251">
    <property type="entry name" value="Glyco_hydro_32N"/>
    <property type="match status" value="1"/>
</dbReference>
<evidence type="ECO:0000256" key="4">
    <source>
        <dbReference type="ARBA" id="ARBA00023295"/>
    </source>
</evidence>
<comment type="caution">
    <text evidence="8">The sequence shown here is derived from an EMBL/GenBank/DDBJ whole genome shotgun (WGS) entry which is preliminary data.</text>
</comment>
<feature type="domain" description="Glycosyl hydrolase family 32 N-terminal" evidence="6">
    <location>
        <begin position="7"/>
        <end position="318"/>
    </location>
</feature>
<name>A0ABS8DJ28_9FIRM</name>
<evidence type="ECO:0000259" key="6">
    <source>
        <dbReference type="Pfam" id="PF00251"/>
    </source>
</evidence>
<dbReference type="SUPFAM" id="SSF49899">
    <property type="entry name" value="Concanavalin A-like lectins/glucanases"/>
    <property type="match status" value="1"/>
</dbReference>
<dbReference type="EC" id="3.2.1.26" evidence="2"/>
<dbReference type="InterPro" id="IPR023296">
    <property type="entry name" value="Glyco_hydro_beta-prop_sf"/>
</dbReference>
<evidence type="ECO:0000256" key="2">
    <source>
        <dbReference type="ARBA" id="ARBA00012758"/>
    </source>
</evidence>
<dbReference type="Gene3D" id="2.60.120.560">
    <property type="entry name" value="Exo-inulinase, domain 1"/>
    <property type="match status" value="1"/>
</dbReference>
<dbReference type="InterPro" id="IPR013148">
    <property type="entry name" value="Glyco_hydro_32_N"/>
</dbReference>
<accession>A0ABS8DJ28</accession>
<feature type="domain" description="Glycosyl hydrolase family 32 C-terminal" evidence="7">
    <location>
        <begin position="372"/>
        <end position="432"/>
    </location>
</feature>
<keyword evidence="9" id="KW-1185">Reference proteome</keyword>
<keyword evidence="3 5" id="KW-0378">Hydrolase</keyword>
<dbReference type="InterPro" id="IPR051214">
    <property type="entry name" value="GH32_Enzymes"/>
</dbReference>
<reference evidence="8 9" key="1">
    <citation type="submission" date="2021-10" db="EMBL/GenBank/DDBJ databases">
        <title>Collection of gut derived symbiotic bacterial strains cultured from healthy donors.</title>
        <authorList>
            <person name="Lin H."/>
            <person name="Littmann E."/>
            <person name="Kohout C."/>
            <person name="Pamer E.G."/>
        </authorList>
    </citation>
    <scope>NUCLEOTIDE SEQUENCE [LARGE SCALE GENOMIC DNA]</scope>
    <source>
        <strain evidence="8 9">DFI.1.165</strain>
    </source>
</reference>
<dbReference type="InterPro" id="IPR013320">
    <property type="entry name" value="ConA-like_dom_sf"/>
</dbReference>
<dbReference type="SMART" id="SM00640">
    <property type="entry name" value="Glyco_32"/>
    <property type="match status" value="1"/>
</dbReference>
<dbReference type="SUPFAM" id="SSF75005">
    <property type="entry name" value="Arabinanase/levansucrase/invertase"/>
    <property type="match status" value="1"/>
</dbReference>
<evidence type="ECO:0000256" key="5">
    <source>
        <dbReference type="RuleBase" id="RU362110"/>
    </source>
</evidence>
<dbReference type="PANTHER" id="PTHR43101:SF1">
    <property type="entry name" value="BETA-FRUCTOSIDASE"/>
    <property type="match status" value="1"/>
</dbReference>
<dbReference type="RefSeq" id="WP_199882780.1">
    <property type="nucleotide sequence ID" value="NZ_JAJCIQ010000011.1"/>
</dbReference>
<dbReference type="EMBL" id="JAJCIS010000011">
    <property type="protein sequence ID" value="MCB7388443.1"/>
    <property type="molecule type" value="Genomic_DNA"/>
</dbReference>
<proteinExistence type="inferred from homology"/>
<evidence type="ECO:0000313" key="9">
    <source>
        <dbReference type="Proteomes" id="UP001299546"/>
    </source>
</evidence>
<evidence type="ECO:0000256" key="3">
    <source>
        <dbReference type="ARBA" id="ARBA00022801"/>
    </source>
</evidence>
<dbReference type="GO" id="GO:0016787">
    <property type="term" value="F:hydrolase activity"/>
    <property type="evidence" value="ECO:0007669"/>
    <property type="project" value="UniProtKB-KW"/>
</dbReference>
<organism evidence="8 9">
    <name type="scientific">Bariatricus massiliensis</name>
    <dbReference type="NCBI Taxonomy" id="1745713"/>
    <lineage>
        <taxon>Bacteria</taxon>
        <taxon>Bacillati</taxon>
        <taxon>Bacillota</taxon>
        <taxon>Clostridia</taxon>
        <taxon>Lachnospirales</taxon>
        <taxon>Lachnospiraceae</taxon>
        <taxon>Bariatricus</taxon>
    </lineage>
</organism>
<protein>
    <recommendedName>
        <fullName evidence="2">beta-fructofuranosidase</fullName>
        <ecNumber evidence="2">3.2.1.26</ecNumber>
    </recommendedName>
</protein>
<evidence type="ECO:0000313" key="8">
    <source>
        <dbReference type="EMBL" id="MCB7388443.1"/>
    </source>
</evidence>